<dbReference type="Proteomes" id="UP000054995">
    <property type="component" value="Unassembled WGS sequence"/>
</dbReference>
<gene>
    <name evidence="1" type="ORF">T4D_6742</name>
</gene>
<comment type="caution">
    <text evidence="1">The sequence shown here is derived from an EMBL/GenBank/DDBJ whole genome shotgun (WGS) entry which is preliminary data.</text>
</comment>
<sequence>MCSWVYMWLGCLVWPQWERNCLALQRLDMPG</sequence>
<evidence type="ECO:0000313" key="2">
    <source>
        <dbReference type="Proteomes" id="UP000054995"/>
    </source>
</evidence>
<accession>A0A0V1DLI6</accession>
<dbReference type="AlphaFoldDB" id="A0A0V1DLI6"/>
<dbReference type="EMBL" id="JYDT01003347">
    <property type="protein sequence ID" value="KRY62480.1"/>
    <property type="molecule type" value="Genomic_DNA"/>
</dbReference>
<keyword evidence="2" id="KW-1185">Reference proteome</keyword>
<proteinExistence type="predicted"/>
<reference evidence="1 2" key="1">
    <citation type="submission" date="2015-01" db="EMBL/GenBank/DDBJ databases">
        <title>Evolution of Trichinella species and genotypes.</title>
        <authorList>
            <person name="Korhonen P.K."/>
            <person name="Edoardo P."/>
            <person name="Giuseppe L.R."/>
            <person name="Gasser R.B."/>
        </authorList>
    </citation>
    <scope>NUCLEOTIDE SEQUENCE [LARGE SCALE GENOMIC DNA]</scope>
    <source>
        <strain evidence="1">ISS470</strain>
    </source>
</reference>
<evidence type="ECO:0000313" key="1">
    <source>
        <dbReference type="EMBL" id="KRY62480.1"/>
    </source>
</evidence>
<organism evidence="1 2">
    <name type="scientific">Trichinella pseudospiralis</name>
    <name type="common">Parasitic roundworm</name>
    <dbReference type="NCBI Taxonomy" id="6337"/>
    <lineage>
        <taxon>Eukaryota</taxon>
        <taxon>Metazoa</taxon>
        <taxon>Ecdysozoa</taxon>
        <taxon>Nematoda</taxon>
        <taxon>Enoplea</taxon>
        <taxon>Dorylaimia</taxon>
        <taxon>Trichinellida</taxon>
        <taxon>Trichinellidae</taxon>
        <taxon>Trichinella</taxon>
    </lineage>
</organism>
<name>A0A0V1DLI6_TRIPS</name>
<protein>
    <submittedName>
        <fullName evidence="1">Uncharacterized protein</fullName>
    </submittedName>
</protein>